<sequence>MFLQTPLRHSTGCNLAERACHRTCASHITLRAELSSKQRDILHFSREGHVSSRGHNSRLHAVVASEASTSDQDPLVDKTGTRWPAKKQVRSGQEAIQELGLGTWRLRGRVGGPFEALAAQIEGAWRHYFTRELCLFPLPQDLKFCDSMDKDKSVGVWSYMDLPDPEKGAPGYPRLLIENRAYATKAFRKLHLELAHRQDGLQVLHCVLYPRLEYDLPILSFDMVGSEGSGRVSLAIADPCPASMDRSLPPVYVQAAEMLQEKFGLQNNRTVPEWGQAIFSDMCVIVRPENPDELARFIQYCIALHQTHLILSQRAYPVTQYKQKEQRLADIRGAHERYCAKQQENGKTRRVLEAAFGGEFATRYMSEIMFDAPAEAGAAAL</sequence>
<protein>
    <recommendedName>
        <fullName evidence="6">Phycocyanobilin:ferredoxin oxidoreductase</fullName>
    </recommendedName>
</protein>
<dbReference type="Proteomes" id="UP001491310">
    <property type="component" value="Unassembled WGS sequence"/>
</dbReference>
<evidence type="ECO:0000313" key="5">
    <source>
        <dbReference type="Proteomes" id="UP001491310"/>
    </source>
</evidence>
<name>A0ABR2YLI8_9CHLO</name>
<comment type="similarity">
    <text evidence="1">Belongs to the HY2 family.</text>
</comment>
<evidence type="ECO:0000313" key="4">
    <source>
        <dbReference type="EMBL" id="KAK9907725.1"/>
    </source>
</evidence>
<dbReference type="Pfam" id="PF05996">
    <property type="entry name" value="Fe_bilin_red"/>
    <property type="match status" value="1"/>
</dbReference>
<keyword evidence="5" id="KW-1185">Reference proteome</keyword>
<dbReference type="PANTHER" id="PTHR34557">
    <property type="entry name" value="PHYTOCHROMOBILIN:FERREDOXIN OXIDOREDUCTASE, CHLOROPLASTIC"/>
    <property type="match status" value="1"/>
</dbReference>
<accession>A0ABR2YLI8</accession>
<evidence type="ECO:0000256" key="2">
    <source>
        <dbReference type="ARBA" id="ARBA00023002"/>
    </source>
</evidence>
<evidence type="ECO:0000256" key="1">
    <source>
        <dbReference type="ARBA" id="ARBA00006908"/>
    </source>
</evidence>
<evidence type="ECO:0008006" key="6">
    <source>
        <dbReference type="Google" id="ProtNLM"/>
    </source>
</evidence>
<organism evidence="4 5">
    <name type="scientific">Coccomyxa subellipsoidea</name>
    <dbReference type="NCBI Taxonomy" id="248742"/>
    <lineage>
        <taxon>Eukaryota</taxon>
        <taxon>Viridiplantae</taxon>
        <taxon>Chlorophyta</taxon>
        <taxon>core chlorophytes</taxon>
        <taxon>Trebouxiophyceae</taxon>
        <taxon>Trebouxiophyceae incertae sedis</taxon>
        <taxon>Coccomyxaceae</taxon>
        <taxon>Coccomyxa</taxon>
    </lineage>
</organism>
<keyword evidence="2" id="KW-0560">Oxidoreductase</keyword>
<feature type="region of interest" description="Disordered" evidence="3">
    <location>
        <begin position="64"/>
        <end position="89"/>
    </location>
</feature>
<dbReference type="EMBL" id="JALJOT010000009">
    <property type="protein sequence ID" value="KAK9907725.1"/>
    <property type="molecule type" value="Genomic_DNA"/>
</dbReference>
<comment type="caution">
    <text evidence="4">The sequence shown here is derived from an EMBL/GenBank/DDBJ whole genome shotgun (WGS) entry which is preliminary data.</text>
</comment>
<dbReference type="Gene3D" id="3.40.1500.20">
    <property type="match status" value="1"/>
</dbReference>
<dbReference type="InterPro" id="IPR009249">
    <property type="entry name" value="Ferredoxin-dep_bilin_Rdtase"/>
</dbReference>
<dbReference type="PANTHER" id="PTHR34557:SF1">
    <property type="entry name" value="PHYTOCHROMOBILIN:FERREDOXIN OXIDOREDUCTASE, CHLOROPLASTIC"/>
    <property type="match status" value="1"/>
</dbReference>
<gene>
    <name evidence="4" type="ORF">WJX75_008795</name>
</gene>
<reference evidence="4 5" key="1">
    <citation type="journal article" date="2024" name="Nat. Commun.">
        <title>Phylogenomics reveals the evolutionary origins of lichenization in chlorophyte algae.</title>
        <authorList>
            <person name="Puginier C."/>
            <person name="Libourel C."/>
            <person name="Otte J."/>
            <person name="Skaloud P."/>
            <person name="Haon M."/>
            <person name="Grisel S."/>
            <person name="Petersen M."/>
            <person name="Berrin J.G."/>
            <person name="Delaux P.M."/>
            <person name="Dal Grande F."/>
            <person name="Keller J."/>
        </authorList>
    </citation>
    <scope>NUCLEOTIDE SEQUENCE [LARGE SCALE GENOMIC DNA]</scope>
    <source>
        <strain evidence="4 5">SAG 216-7</strain>
    </source>
</reference>
<proteinExistence type="inferred from homology"/>
<evidence type="ECO:0000256" key="3">
    <source>
        <dbReference type="SAM" id="MobiDB-lite"/>
    </source>
</evidence>